<reference evidence="1 2" key="1">
    <citation type="submission" date="2016-10" db="EMBL/GenBank/DDBJ databases">
        <authorList>
            <person name="de Groot N.N."/>
        </authorList>
    </citation>
    <scope>NUCLEOTIDE SEQUENCE [LARGE SCALE GENOMIC DNA]</scope>
    <source>
        <strain evidence="1 2">M79</strain>
    </source>
</reference>
<proteinExistence type="predicted"/>
<dbReference type="AlphaFoldDB" id="A0A1I4I0C1"/>
<gene>
    <name evidence="1" type="ORF">SAMN05216438_1125</name>
</gene>
<evidence type="ECO:0000313" key="2">
    <source>
        <dbReference type="Proteomes" id="UP000181969"/>
    </source>
</evidence>
<sequence>MIERLATGGFSIREEAPYTEDDYYVLQSAFSVKEAEELTLNEAIEEILADEAEYKKRV</sequence>
<protein>
    <submittedName>
        <fullName evidence="1">Uncharacterized protein</fullName>
    </submittedName>
</protein>
<organism evidence="1 2">
    <name type="scientific">Lactococcus garvieae</name>
    <dbReference type="NCBI Taxonomy" id="1363"/>
    <lineage>
        <taxon>Bacteria</taxon>
        <taxon>Bacillati</taxon>
        <taxon>Bacillota</taxon>
        <taxon>Bacilli</taxon>
        <taxon>Lactobacillales</taxon>
        <taxon>Streptococcaceae</taxon>
        <taxon>Lactococcus</taxon>
    </lineage>
</organism>
<dbReference type="RefSeq" id="WP_256211095.1">
    <property type="nucleotide sequence ID" value="NZ_FOTJ01000012.1"/>
</dbReference>
<accession>A0A1I4I0C1</accession>
<evidence type="ECO:0000313" key="1">
    <source>
        <dbReference type="EMBL" id="SFL47868.1"/>
    </source>
</evidence>
<name>A0A1I4I0C1_9LACT</name>
<dbReference type="Proteomes" id="UP000181969">
    <property type="component" value="Unassembled WGS sequence"/>
</dbReference>
<dbReference type="EMBL" id="FOTJ01000012">
    <property type="protein sequence ID" value="SFL47868.1"/>
    <property type="molecule type" value="Genomic_DNA"/>
</dbReference>